<evidence type="ECO:0000256" key="4">
    <source>
        <dbReference type="ARBA" id="ARBA00023242"/>
    </source>
</evidence>
<keyword evidence="2" id="KW-0238">DNA-binding</keyword>
<name>A0AAV6JSS5_9ERIC</name>
<evidence type="ECO:0000313" key="6">
    <source>
        <dbReference type="EMBL" id="KAG5541999.1"/>
    </source>
</evidence>
<sequence length="373" mass="42591">MSPFESPAKRRLIMASNGQTPPKFQAIATIHNDSFNPINQEQEEEEDQTFGDINSNFIHFNGSQTQVIPAGYRFCPYDGELIFFYLKKKIDNEALPLDGIIDVNLYEHNPDYLTDRYPPLGDKHWYFFTPRTRKYRNGTRPDRTAGDGYWKATGADMPVHHKGQEVGYKRALVFYLGKPREGIKTNWIMHEFIVDKPSRTKEGENDMRLDWVLCKIYKRESGKRKEGADPTTLLASSVDENDQMFESSEHDDVCVQSTKLLQTLRSTDGFLPDHASIAVSDQPILNGETRPAEVRYPAFQHLDNKYFQEDDILADLDTSLWGMEDNCGLYPDDDFDDLDTILGGLEEDHGFVNPDGLFAQPPNLAGQNFDISV</sequence>
<dbReference type="Proteomes" id="UP000823749">
    <property type="component" value="Chromosome 7"/>
</dbReference>
<feature type="domain" description="NAC" evidence="5">
    <location>
        <begin position="68"/>
        <end position="219"/>
    </location>
</feature>
<gene>
    <name evidence="6" type="ORF">RHGRI_021734</name>
</gene>
<keyword evidence="1" id="KW-0805">Transcription regulation</keyword>
<evidence type="ECO:0000259" key="5">
    <source>
        <dbReference type="PROSITE" id="PS51005"/>
    </source>
</evidence>
<dbReference type="GO" id="GO:0006355">
    <property type="term" value="P:regulation of DNA-templated transcription"/>
    <property type="evidence" value="ECO:0007669"/>
    <property type="project" value="InterPro"/>
</dbReference>
<dbReference type="GO" id="GO:0003677">
    <property type="term" value="F:DNA binding"/>
    <property type="evidence" value="ECO:0007669"/>
    <property type="project" value="UniProtKB-KW"/>
</dbReference>
<dbReference type="EMBL" id="JACTNZ010000007">
    <property type="protein sequence ID" value="KAG5541999.1"/>
    <property type="molecule type" value="Genomic_DNA"/>
</dbReference>
<evidence type="ECO:0000256" key="2">
    <source>
        <dbReference type="ARBA" id="ARBA00023125"/>
    </source>
</evidence>
<dbReference type="InterPro" id="IPR036093">
    <property type="entry name" value="NAC_dom_sf"/>
</dbReference>
<dbReference type="Gene3D" id="2.170.150.80">
    <property type="entry name" value="NAC domain"/>
    <property type="match status" value="1"/>
</dbReference>
<protein>
    <recommendedName>
        <fullName evidence="5">NAC domain-containing protein</fullName>
    </recommendedName>
</protein>
<dbReference type="PANTHER" id="PTHR31719">
    <property type="entry name" value="NAC TRANSCRIPTION FACTOR 56"/>
    <property type="match status" value="1"/>
</dbReference>
<dbReference type="SUPFAM" id="SSF101941">
    <property type="entry name" value="NAC domain"/>
    <property type="match status" value="1"/>
</dbReference>
<dbReference type="PANTHER" id="PTHR31719:SF179">
    <property type="entry name" value="OS08G0148400 PROTEIN"/>
    <property type="match status" value="1"/>
</dbReference>
<reference evidence="6" key="1">
    <citation type="submission" date="2020-08" db="EMBL/GenBank/DDBJ databases">
        <title>Plant Genome Project.</title>
        <authorList>
            <person name="Zhang R.-G."/>
        </authorList>
    </citation>
    <scope>NUCLEOTIDE SEQUENCE</scope>
    <source>
        <strain evidence="6">WSP0</strain>
        <tissue evidence="6">Leaf</tissue>
    </source>
</reference>
<keyword evidence="4" id="KW-0539">Nucleus</keyword>
<dbReference type="AlphaFoldDB" id="A0AAV6JSS5"/>
<evidence type="ECO:0000313" key="7">
    <source>
        <dbReference type="Proteomes" id="UP000823749"/>
    </source>
</evidence>
<evidence type="ECO:0000256" key="3">
    <source>
        <dbReference type="ARBA" id="ARBA00023163"/>
    </source>
</evidence>
<keyword evidence="3" id="KW-0804">Transcription</keyword>
<keyword evidence="7" id="KW-1185">Reference proteome</keyword>
<proteinExistence type="predicted"/>
<organism evidence="6 7">
    <name type="scientific">Rhododendron griersonianum</name>
    <dbReference type="NCBI Taxonomy" id="479676"/>
    <lineage>
        <taxon>Eukaryota</taxon>
        <taxon>Viridiplantae</taxon>
        <taxon>Streptophyta</taxon>
        <taxon>Embryophyta</taxon>
        <taxon>Tracheophyta</taxon>
        <taxon>Spermatophyta</taxon>
        <taxon>Magnoliopsida</taxon>
        <taxon>eudicotyledons</taxon>
        <taxon>Gunneridae</taxon>
        <taxon>Pentapetalae</taxon>
        <taxon>asterids</taxon>
        <taxon>Ericales</taxon>
        <taxon>Ericaceae</taxon>
        <taxon>Ericoideae</taxon>
        <taxon>Rhodoreae</taxon>
        <taxon>Rhododendron</taxon>
    </lineage>
</organism>
<dbReference type="Pfam" id="PF02365">
    <property type="entry name" value="NAM"/>
    <property type="match status" value="1"/>
</dbReference>
<dbReference type="InterPro" id="IPR003441">
    <property type="entry name" value="NAC-dom"/>
</dbReference>
<accession>A0AAV6JSS5</accession>
<dbReference type="PROSITE" id="PS51005">
    <property type="entry name" value="NAC"/>
    <property type="match status" value="1"/>
</dbReference>
<comment type="caution">
    <text evidence="6">The sequence shown here is derived from an EMBL/GenBank/DDBJ whole genome shotgun (WGS) entry which is preliminary data.</text>
</comment>
<evidence type="ECO:0000256" key="1">
    <source>
        <dbReference type="ARBA" id="ARBA00023015"/>
    </source>
</evidence>